<dbReference type="Gene3D" id="3.30.70.1060">
    <property type="entry name" value="Dimeric alpha+beta barrel"/>
    <property type="match status" value="1"/>
</dbReference>
<dbReference type="SUPFAM" id="SSF54909">
    <property type="entry name" value="Dimeric alpha+beta barrel"/>
    <property type="match status" value="1"/>
</dbReference>
<protein>
    <submittedName>
        <fullName evidence="3">YciI family protein</fullName>
    </submittedName>
</protein>
<evidence type="ECO:0000313" key="3">
    <source>
        <dbReference type="EMBL" id="MEE1944460.1"/>
    </source>
</evidence>
<reference evidence="3 4" key="1">
    <citation type="submission" date="2024-01" db="EMBL/GenBank/DDBJ databases">
        <title>Pedobacter sp. nov., isolated from fresh soil.</title>
        <authorList>
            <person name="Le N.T.T."/>
        </authorList>
    </citation>
    <scope>NUCLEOTIDE SEQUENCE [LARGE SCALE GENOMIC DNA]</scope>
    <source>
        <strain evidence="3 4">KR3-3</strain>
    </source>
</reference>
<evidence type="ECO:0000259" key="2">
    <source>
        <dbReference type="Pfam" id="PF03795"/>
    </source>
</evidence>
<dbReference type="Pfam" id="PF03795">
    <property type="entry name" value="YCII"/>
    <property type="match status" value="1"/>
</dbReference>
<name>A0ABU7I4R7_9SPHI</name>
<gene>
    <name evidence="3" type="ORF">VRU48_05030</name>
</gene>
<proteinExistence type="inferred from homology"/>
<accession>A0ABU7I4R7</accession>
<organism evidence="3 4">
    <name type="scientific">Pedobacter albus</name>
    <dbReference type="NCBI Taxonomy" id="3113905"/>
    <lineage>
        <taxon>Bacteria</taxon>
        <taxon>Pseudomonadati</taxon>
        <taxon>Bacteroidota</taxon>
        <taxon>Sphingobacteriia</taxon>
        <taxon>Sphingobacteriales</taxon>
        <taxon>Sphingobacteriaceae</taxon>
        <taxon>Pedobacter</taxon>
    </lineage>
</organism>
<sequence>MPNFIVIFREPDGRTLPHTEEEISQHQQNWKNWFEKWGKTGNLQGGSGLSLNGKLIHGADREITDQIHRVGTEIVGGFLLLQADDLDQATEITSSCPIFEFGGYAEVREIQN</sequence>
<feature type="domain" description="YCII-related" evidence="2">
    <location>
        <begin position="19"/>
        <end position="108"/>
    </location>
</feature>
<comment type="caution">
    <text evidence="3">The sequence shown here is derived from an EMBL/GenBank/DDBJ whole genome shotgun (WGS) entry which is preliminary data.</text>
</comment>
<dbReference type="InterPro" id="IPR011008">
    <property type="entry name" value="Dimeric_a/b-barrel"/>
</dbReference>
<evidence type="ECO:0000256" key="1">
    <source>
        <dbReference type="ARBA" id="ARBA00007689"/>
    </source>
</evidence>
<dbReference type="Proteomes" id="UP001336835">
    <property type="component" value="Unassembled WGS sequence"/>
</dbReference>
<dbReference type="RefSeq" id="WP_330106829.1">
    <property type="nucleotide sequence ID" value="NZ_JAZDQT010000001.1"/>
</dbReference>
<dbReference type="InterPro" id="IPR005545">
    <property type="entry name" value="YCII"/>
</dbReference>
<comment type="similarity">
    <text evidence="1">Belongs to the YciI family.</text>
</comment>
<evidence type="ECO:0000313" key="4">
    <source>
        <dbReference type="Proteomes" id="UP001336835"/>
    </source>
</evidence>
<keyword evidence="4" id="KW-1185">Reference proteome</keyword>
<dbReference type="EMBL" id="JAZDQT010000001">
    <property type="protein sequence ID" value="MEE1944460.1"/>
    <property type="molecule type" value="Genomic_DNA"/>
</dbReference>